<evidence type="ECO:0000313" key="2">
    <source>
        <dbReference type="EMBL" id="NUU79809.1"/>
    </source>
</evidence>
<comment type="caution">
    <text evidence="2">The sequence shown here is derived from an EMBL/GenBank/DDBJ whole genome shotgun (WGS) entry which is preliminary data.</text>
</comment>
<dbReference type="InterPro" id="IPR034660">
    <property type="entry name" value="DinB/YfiT-like"/>
</dbReference>
<dbReference type="EMBL" id="JABMCB010000206">
    <property type="protein sequence ID" value="NUU79809.1"/>
    <property type="molecule type" value="Genomic_DNA"/>
</dbReference>
<keyword evidence="3" id="KW-1185">Reference proteome</keyword>
<sequence>MMTSIKEVLLDQLAACHDDESWFKSSKTILDDISVAEATWKPEGNSHSIWEIANHLIYWNEMWLTRFRNEDIFEISIINNEETFEMDRLKLDEENWRKTIRRLSNGFSEWRDSITNCEISKLEGRIPSYFNAQWWNVVSNLCIHNAHHIGQMIFLKKLVRLNETDVLG</sequence>
<dbReference type="Gene3D" id="1.20.120.450">
    <property type="entry name" value="dinb family like domain"/>
    <property type="match status" value="1"/>
</dbReference>
<dbReference type="Proteomes" id="UP000526125">
    <property type="component" value="Unassembled WGS sequence"/>
</dbReference>
<accession>A0A7Y6EZJ6</accession>
<protein>
    <submittedName>
        <fullName evidence="2">DinB family protein</fullName>
    </submittedName>
</protein>
<dbReference type="Pfam" id="PF12867">
    <property type="entry name" value="DinB_2"/>
    <property type="match status" value="1"/>
</dbReference>
<organism evidence="2 3">
    <name type="scientific">Paenibacillus xylanilyticus</name>
    <dbReference type="NCBI Taxonomy" id="248903"/>
    <lineage>
        <taxon>Bacteria</taxon>
        <taxon>Bacillati</taxon>
        <taxon>Bacillota</taxon>
        <taxon>Bacilli</taxon>
        <taxon>Bacillales</taxon>
        <taxon>Paenibacillaceae</taxon>
        <taxon>Paenibacillus</taxon>
    </lineage>
</organism>
<feature type="domain" description="DinB-like" evidence="1">
    <location>
        <begin position="28"/>
        <end position="152"/>
    </location>
</feature>
<evidence type="ECO:0000259" key="1">
    <source>
        <dbReference type="Pfam" id="PF12867"/>
    </source>
</evidence>
<reference evidence="2 3" key="1">
    <citation type="submission" date="2020-05" db="EMBL/GenBank/DDBJ databases">
        <title>Genome Sequencing of Type Strains.</title>
        <authorList>
            <person name="Lemaire J.F."/>
            <person name="Inderbitzin P."/>
            <person name="Gregorio O.A."/>
            <person name="Collins S.B."/>
            <person name="Wespe N."/>
            <person name="Knight-Connoni V."/>
        </authorList>
    </citation>
    <scope>NUCLEOTIDE SEQUENCE [LARGE SCALE GENOMIC DNA]</scope>
    <source>
        <strain evidence="2 3">LMG 21957</strain>
    </source>
</reference>
<dbReference type="InterPro" id="IPR024775">
    <property type="entry name" value="DinB-like"/>
</dbReference>
<dbReference type="SUPFAM" id="SSF109854">
    <property type="entry name" value="DinB/YfiT-like putative metalloenzymes"/>
    <property type="match status" value="1"/>
</dbReference>
<gene>
    <name evidence="2" type="ORF">HP552_31965</name>
</gene>
<proteinExistence type="predicted"/>
<dbReference type="AlphaFoldDB" id="A0A7Y6EZJ6"/>
<evidence type="ECO:0000313" key="3">
    <source>
        <dbReference type="Proteomes" id="UP000526125"/>
    </source>
</evidence>
<name>A0A7Y6EZJ6_9BACL</name>
<dbReference type="RefSeq" id="WP_175399373.1">
    <property type="nucleotide sequence ID" value="NZ_JABMCB010000206.1"/>
</dbReference>